<feature type="compositionally biased region" description="Basic residues" evidence="1">
    <location>
        <begin position="246"/>
        <end position="255"/>
    </location>
</feature>
<dbReference type="EMBL" id="KN881543">
    <property type="protein sequence ID" value="KIY60551.1"/>
    <property type="molecule type" value="Genomic_DNA"/>
</dbReference>
<name>A0A0D7ATB2_9AGAR</name>
<accession>A0A0D7ATB2</accession>
<reference evidence="2 3" key="1">
    <citation type="journal article" date="2015" name="Fungal Genet. Biol.">
        <title>Evolution of novel wood decay mechanisms in Agaricales revealed by the genome sequences of Fistulina hepatica and Cylindrobasidium torrendii.</title>
        <authorList>
            <person name="Floudas D."/>
            <person name="Held B.W."/>
            <person name="Riley R."/>
            <person name="Nagy L.G."/>
            <person name="Koehler G."/>
            <person name="Ransdell A.S."/>
            <person name="Younus H."/>
            <person name="Chow J."/>
            <person name="Chiniquy J."/>
            <person name="Lipzen A."/>
            <person name="Tritt A."/>
            <person name="Sun H."/>
            <person name="Haridas S."/>
            <person name="LaButti K."/>
            <person name="Ohm R.A."/>
            <person name="Kues U."/>
            <person name="Blanchette R.A."/>
            <person name="Grigoriev I.V."/>
            <person name="Minto R.E."/>
            <person name="Hibbett D.S."/>
        </authorList>
    </citation>
    <scope>NUCLEOTIDE SEQUENCE [LARGE SCALE GENOMIC DNA]</scope>
    <source>
        <strain evidence="2 3">FP15055 ss-10</strain>
    </source>
</reference>
<dbReference type="Proteomes" id="UP000054007">
    <property type="component" value="Unassembled WGS sequence"/>
</dbReference>
<evidence type="ECO:0000313" key="3">
    <source>
        <dbReference type="Proteomes" id="UP000054007"/>
    </source>
</evidence>
<feature type="non-terminal residue" evidence="2">
    <location>
        <position position="1"/>
    </location>
</feature>
<gene>
    <name evidence="2" type="ORF">CYLTODRAFT_462505</name>
</gene>
<proteinExistence type="predicted"/>
<protein>
    <submittedName>
        <fullName evidence="2">Uncharacterized protein</fullName>
    </submittedName>
</protein>
<feature type="region of interest" description="Disordered" evidence="1">
    <location>
        <begin position="214"/>
        <end position="277"/>
    </location>
</feature>
<feature type="compositionally biased region" description="Polar residues" evidence="1">
    <location>
        <begin position="214"/>
        <end position="237"/>
    </location>
</feature>
<evidence type="ECO:0000256" key="1">
    <source>
        <dbReference type="SAM" id="MobiDB-lite"/>
    </source>
</evidence>
<feature type="non-terminal residue" evidence="2">
    <location>
        <position position="336"/>
    </location>
</feature>
<evidence type="ECO:0000313" key="2">
    <source>
        <dbReference type="EMBL" id="KIY60551.1"/>
    </source>
</evidence>
<organism evidence="2 3">
    <name type="scientific">Cylindrobasidium torrendii FP15055 ss-10</name>
    <dbReference type="NCBI Taxonomy" id="1314674"/>
    <lineage>
        <taxon>Eukaryota</taxon>
        <taxon>Fungi</taxon>
        <taxon>Dikarya</taxon>
        <taxon>Basidiomycota</taxon>
        <taxon>Agaricomycotina</taxon>
        <taxon>Agaricomycetes</taxon>
        <taxon>Agaricomycetidae</taxon>
        <taxon>Agaricales</taxon>
        <taxon>Marasmiineae</taxon>
        <taxon>Physalacriaceae</taxon>
        <taxon>Cylindrobasidium</taxon>
    </lineage>
</organism>
<dbReference type="AlphaFoldDB" id="A0A0D7ATB2"/>
<keyword evidence="3" id="KW-1185">Reference proteome</keyword>
<sequence length="336" mass="36827">AYIDVSKKWQAAIGVVPSGTPVAWGGTSLVSWDLETHMAKNSSARPGDAQGPTHPVQADPKMMEMLAFLVQNSKTMDAKLDSYTEQLKTCSDQLCSLEKTVQELKSKHTDTSLHDYSTPTQSLFARHSQNPDDDLDLNFPPVEPEPELKRTRTSISASLPIASTHMPTSIQSFAPRPVQVLTATPTPPCPATAHRHTPVQSSIPTVAPESTQHCTQPLERSSTPTDTQDLNTFTPTQPLGDWSPRPLKRARRTQSKSKGNNYALGALPPPPANIVSNEHDGQLRYNVFNPSAEELSCTGQNDMLLALRALNPGKFTSWRMDAIRDSFCKIMETSSD</sequence>